<name>A0ABS7PWS1_9SPHN</name>
<dbReference type="SUPFAM" id="SSF54593">
    <property type="entry name" value="Glyoxalase/Bleomycin resistance protein/Dihydroxybiphenyl dioxygenase"/>
    <property type="match status" value="1"/>
</dbReference>
<keyword evidence="3" id="KW-1185">Reference proteome</keyword>
<dbReference type="InterPro" id="IPR029068">
    <property type="entry name" value="Glyas_Bleomycin-R_OHBP_Dase"/>
</dbReference>
<proteinExistence type="predicted"/>
<protein>
    <submittedName>
        <fullName evidence="2">VOC family protein</fullName>
    </submittedName>
</protein>
<gene>
    <name evidence="2" type="ORF">K7G82_26105</name>
</gene>
<dbReference type="Gene3D" id="3.10.180.10">
    <property type="entry name" value="2,3-Dihydroxybiphenyl 1,2-Dioxygenase, domain 1"/>
    <property type="match status" value="1"/>
</dbReference>
<sequence>MAQATIEHVNLTVSDPERSARMTEELFGWKERWRGPARDGGFTIHVGSPSAYLAFYTGPDGMHANARYPKGEPLNHVGVEVDDLDAVEARVIALGFVPFSHGDYEPGRRFYFLDHDGIEFEIVSYR</sequence>
<evidence type="ECO:0000259" key="1">
    <source>
        <dbReference type="PROSITE" id="PS51819"/>
    </source>
</evidence>
<dbReference type="InterPro" id="IPR004360">
    <property type="entry name" value="Glyas_Fos-R_dOase_dom"/>
</dbReference>
<evidence type="ECO:0000313" key="2">
    <source>
        <dbReference type="EMBL" id="MBY8825803.1"/>
    </source>
</evidence>
<reference evidence="2 3" key="1">
    <citation type="submission" date="2021-08" db="EMBL/GenBank/DDBJ databases">
        <authorList>
            <person name="Tuo L."/>
        </authorList>
    </citation>
    <scope>NUCLEOTIDE SEQUENCE [LARGE SCALE GENOMIC DNA]</scope>
    <source>
        <strain evidence="2 3">JCM 31229</strain>
    </source>
</reference>
<dbReference type="Proteomes" id="UP000706039">
    <property type="component" value="Unassembled WGS sequence"/>
</dbReference>
<dbReference type="InterPro" id="IPR037523">
    <property type="entry name" value="VOC_core"/>
</dbReference>
<dbReference type="Pfam" id="PF00903">
    <property type="entry name" value="Glyoxalase"/>
    <property type="match status" value="1"/>
</dbReference>
<organism evidence="2 3">
    <name type="scientific">Sphingomonas colocasiae</name>
    <dbReference type="NCBI Taxonomy" id="1848973"/>
    <lineage>
        <taxon>Bacteria</taxon>
        <taxon>Pseudomonadati</taxon>
        <taxon>Pseudomonadota</taxon>
        <taxon>Alphaproteobacteria</taxon>
        <taxon>Sphingomonadales</taxon>
        <taxon>Sphingomonadaceae</taxon>
        <taxon>Sphingomonas</taxon>
    </lineage>
</organism>
<feature type="domain" description="VOC" evidence="1">
    <location>
        <begin position="5"/>
        <end position="125"/>
    </location>
</feature>
<comment type="caution">
    <text evidence="2">The sequence shown here is derived from an EMBL/GenBank/DDBJ whole genome shotgun (WGS) entry which is preliminary data.</text>
</comment>
<dbReference type="CDD" id="cd06587">
    <property type="entry name" value="VOC"/>
    <property type="match status" value="1"/>
</dbReference>
<accession>A0ABS7PWS1</accession>
<evidence type="ECO:0000313" key="3">
    <source>
        <dbReference type="Proteomes" id="UP000706039"/>
    </source>
</evidence>
<dbReference type="RefSeq" id="WP_222992899.1">
    <property type="nucleotide sequence ID" value="NZ_JAINVV010000013.1"/>
</dbReference>
<dbReference type="PROSITE" id="PS51819">
    <property type="entry name" value="VOC"/>
    <property type="match status" value="1"/>
</dbReference>
<dbReference type="EMBL" id="JAINVV010000013">
    <property type="protein sequence ID" value="MBY8825803.1"/>
    <property type="molecule type" value="Genomic_DNA"/>
</dbReference>